<dbReference type="InterPro" id="IPR050490">
    <property type="entry name" value="Bact_solute-bd_prot1"/>
</dbReference>
<dbReference type="Pfam" id="PF13416">
    <property type="entry name" value="SBP_bac_8"/>
    <property type="match status" value="1"/>
</dbReference>
<evidence type="ECO:0000313" key="4">
    <source>
        <dbReference type="Proteomes" id="UP000644756"/>
    </source>
</evidence>
<feature type="signal peptide" evidence="1">
    <location>
        <begin position="1"/>
        <end position="24"/>
    </location>
</feature>
<dbReference type="InterPro" id="IPR006059">
    <property type="entry name" value="SBP"/>
</dbReference>
<comment type="caution">
    <text evidence="3">The sequence shown here is derived from an EMBL/GenBank/DDBJ whole genome shotgun (WGS) entry which is preliminary data.</text>
</comment>
<reference evidence="3" key="1">
    <citation type="journal article" date="2014" name="Int. J. Syst. Evol. Microbiol.">
        <title>Complete genome sequence of Corynebacterium casei LMG S-19264T (=DSM 44701T), isolated from a smear-ripened cheese.</title>
        <authorList>
            <consortium name="US DOE Joint Genome Institute (JGI-PGF)"/>
            <person name="Walter F."/>
            <person name="Albersmeier A."/>
            <person name="Kalinowski J."/>
            <person name="Ruckert C."/>
        </authorList>
    </citation>
    <scope>NUCLEOTIDE SEQUENCE</scope>
    <source>
        <strain evidence="3">CGMCC 1.12987</strain>
    </source>
</reference>
<organism evidence="3 4">
    <name type="scientific">Paenibacillus abyssi</name>
    <dbReference type="NCBI Taxonomy" id="1340531"/>
    <lineage>
        <taxon>Bacteria</taxon>
        <taxon>Bacillati</taxon>
        <taxon>Bacillota</taxon>
        <taxon>Bacilli</taxon>
        <taxon>Bacillales</taxon>
        <taxon>Paenibacillaceae</taxon>
        <taxon>Paenibacillus</taxon>
    </lineage>
</organism>
<dbReference type="PANTHER" id="PTHR43649">
    <property type="entry name" value="ARABINOSE-BINDING PROTEIN-RELATED"/>
    <property type="match status" value="1"/>
</dbReference>
<dbReference type="PROSITE" id="PS51257">
    <property type="entry name" value="PROKAR_LIPOPROTEIN"/>
    <property type="match status" value="1"/>
</dbReference>
<dbReference type="EMBL" id="BMGR01000019">
    <property type="protein sequence ID" value="GGG22766.1"/>
    <property type="molecule type" value="Genomic_DNA"/>
</dbReference>
<evidence type="ECO:0000256" key="1">
    <source>
        <dbReference type="SAM" id="SignalP"/>
    </source>
</evidence>
<keyword evidence="4" id="KW-1185">Reference proteome</keyword>
<feature type="chain" id="PRO_5039214359" evidence="1">
    <location>
        <begin position="25"/>
        <end position="520"/>
    </location>
</feature>
<keyword evidence="3" id="KW-0449">Lipoprotein</keyword>
<reference evidence="3" key="2">
    <citation type="submission" date="2020-09" db="EMBL/GenBank/DDBJ databases">
        <authorList>
            <person name="Sun Q."/>
            <person name="Zhou Y."/>
        </authorList>
    </citation>
    <scope>NUCLEOTIDE SEQUENCE</scope>
    <source>
        <strain evidence="3">CGMCC 1.12987</strain>
    </source>
</reference>
<dbReference type="AlphaFoldDB" id="A0A917LGY8"/>
<proteinExistence type="predicted"/>
<keyword evidence="1" id="KW-0732">Signal</keyword>
<dbReference type="RefSeq" id="WP_188533267.1">
    <property type="nucleotide sequence ID" value="NZ_BMGR01000019.1"/>
</dbReference>
<dbReference type="PANTHER" id="PTHR43649:SF12">
    <property type="entry name" value="DIACETYLCHITOBIOSE BINDING PROTEIN DASA"/>
    <property type="match status" value="1"/>
</dbReference>
<feature type="domain" description="DUF3502" evidence="2">
    <location>
        <begin position="448"/>
        <end position="517"/>
    </location>
</feature>
<evidence type="ECO:0000313" key="3">
    <source>
        <dbReference type="EMBL" id="GGG22766.1"/>
    </source>
</evidence>
<dbReference type="Proteomes" id="UP000644756">
    <property type="component" value="Unassembled WGS sequence"/>
</dbReference>
<gene>
    <name evidence="3" type="ORF">GCM10010916_44300</name>
</gene>
<sequence>MQHKKRYATLVLTIFMALALIVSACGNNANNGAAVDNGSQSGADAGANNGGTSEELTLKLLMVGAKPVDYDVVFTELNNKLKEKINATVEVEFLDWSDWTQKYPLKFAANEDFDIAYTANWAFYNDQALKGGFLELTEDMLSTNMPQTWAAMPKVAWEQAKVDGKLYMVPHNNTEVTDKVVLIREDLRQKHNLEPVNSPESFANYVKAIAANEKGVTAYGAKAADGWKWHELDQILLEQQNEWNLVDYNVPLAYKLDDASGQLFNVYDTPEFKSLLTYYKDLADNGAWSKNVVSNKNDVWQDIKAGKVASYAQNLGTVAANVAEARRDTPDLEMAIADLTPDKKKIGAISTQNGMAIHATSKKVERSLMFIDLMQNDKELHDLVMYGIAGTHYEPVGDDKFNAGPSAANYTGFSNWGFNSPLNRTDASYPQEAIDMSAEWESKLHHFPLETFVFDDSKVKNQVASVGNVMLRYAIPLEYGLIPDIDKGQAELLKQLEAAGINEIQQELQSQIDAFLANQQ</sequence>
<dbReference type="Pfam" id="PF12010">
    <property type="entry name" value="DUF3502"/>
    <property type="match status" value="1"/>
</dbReference>
<dbReference type="Gene3D" id="3.40.190.10">
    <property type="entry name" value="Periplasmic binding protein-like II"/>
    <property type="match status" value="1"/>
</dbReference>
<name>A0A917LGY8_9BACL</name>
<dbReference type="SUPFAM" id="SSF53850">
    <property type="entry name" value="Periplasmic binding protein-like II"/>
    <property type="match status" value="1"/>
</dbReference>
<accession>A0A917LGY8</accession>
<protein>
    <submittedName>
        <fullName evidence="3">ABC transporter substrate binding lipoprotein</fullName>
    </submittedName>
</protein>
<dbReference type="InterPro" id="IPR022627">
    <property type="entry name" value="DUF3502"/>
</dbReference>
<evidence type="ECO:0000259" key="2">
    <source>
        <dbReference type="Pfam" id="PF12010"/>
    </source>
</evidence>